<sequence length="178" mass="20677">MPKKLLKRWIPDPEKIKRQPGLHLLGSLLDDPNLFHLNRHSVSVAFFVGLFCTFIPMPGQMVLAAFMAFVLRSNLPISVGLVWISNPITIPPIFYACYRLGVWMLQAPELEFSIELSWAWVYEEFPKLWIPLVTGSLFCAVFFGCLGYLFIQGFWRWHVVSNWEKRKMARRASKNNDT</sequence>
<dbReference type="EMBL" id="JACHHT010000002">
    <property type="protein sequence ID" value="MBB6521692.1"/>
    <property type="molecule type" value="Genomic_DNA"/>
</dbReference>
<feature type="transmembrane region" description="Helical" evidence="1">
    <location>
        <begin position="44"/>
        <end position="71"/>
    </location>
</feature>
<dbReference type="Proteomes" id="UP000528457">
    <property type="component" value="Unassembled WGS sequence"/>
</dbReference>
<organism evidence="3 4">
    <name type="scientific">Pseudoteredinibacter isoporae</name>
    <dbReference type="NCBI Taxonomy" id="570281"/>
    <lineage>
        <taxon>Bacteria</taxon>
        <taxon>Pseudomonadati</taxon>
        <taxon>Pseudomonadota</taxon>
        <taxon>Gammaproteobacteria</taxon>
        <taxon>Cellvibrionales</taxon>
        <taxon>Cellvibrionaceae</taxon>
        <taxon>Pseudoteredinibacter</taxon>
    </lineage>
</organism>
<dbReference type="InterPro" id="IPR018639">
    <property type="entry name" value="DUF2062"/>
</dbReference>
<accession>A0A7X0JT71</accession>
<keyword evidence="4" id="KW-1185">Reference proteome</keyword>
<keyword evidence="1" id="KW-0812">Transmembrane</keyword>
<name>A0A7X0JT71_9GAMM</name>
<dbReference type="PANTHER" id="PTHR40547:SF1">
    <property type="entry name" value="SLL0298 PROTEIN"/>
    <property type="match status" value="1"/>
</dbReference>
<comment type="caution">
    <text evidence="3">The sequence shown here is derived from an EMBL/GenBank/DDBJ whole genome shotgun (WGS) entry which is preliminary data.</text>
</comment>
<dbReference type="AlphaFoldDB" id="A0A7X0JT71"/>
<keyword evidence="1" id="KW-0472">Membrane</keyword>
<dbReference type="InParanoid" id="A0A7X0JT71"/>
<gene>
    <name evidence="3" type="ORF">HNR48_001977</name>
</gene>
<protein>
    <recommendedName>
        <fullName evidence="2">DUF2062 domain-containing protein</fullName>
    </recommendedName>
</protein>
<evidence type="ECO:0000313" key="4">
    <source>
        <dbReference type="Proteomes" id="UP000528457"/>
    </source>
</evidence>
<feature type="transmembrane region" description="Helical" evidence="1">
    <location>
        <begin position="128"/>
        <end position="151"/>
    </location>
</feature>
<dbReference type="PANTHER" id="PTHR40547">
    <property type="entry name" value="SLL0298 PROTEIN"/>
    <property type="match status" value="1"/>
</dbReference>
<dbReference type="RefSeq" id="WP_166844716.1">
    <property type="nucleotide sequence ID" value="NZ_JAAONY010000002.1"/>
</dbReference>
<dbReference type="Pfam" id="PF09835">
    <property type="entry name" value="DUF2062"/>
    <property type="match status" value="1"/>
</dbReference>
<proteinExistence type="predicted"/>
<evidence type="ECO:0000313" key="3">
    <source>
        <dbReference type="EMBL" id="MBB6521692.1"/>
    </source>
</evidence>
<reference evidence="3 4" key="1">
    <citation type="submission" date="2020-08" db="EMBL/GenBank/DDBJ databases">
        <title>Genomic Encyclopedia of Type Strains, Phase IV (KMG-IV): sequencing the most valuable type-strain genomes for metagenomic binning, comparative biology and taxonomic classification.</title>
        <authorList>
            <person name="Goeker M."/>
        </authorList>
    </citation>
    <scope>NUCLEOTIDE SEQUENCE [LARGE SCALE GENOMIC DNA]</scope>
    <source>
        <strain evidence="3 4">DSM 22368</strain>
    </source>
</reference>
<keyword evidence="1" id="KW-1133">Transmembrane helix</keyword>
<feature type="domain" description="DUF2062" evidence="2">
    <location>
        <begin position="24"/>
        <end position="163"/>
    </location>
</feature>
<evidence type="ECO:0000256" key="1">
    <source>
        <dbReference type="SAM" id="Phobius"/>
    </source>
</evidence>
<evidence type="ECO:0000259" key="2">
    <source>
        <dbReference type="Pfam" id="PF09835"/>
    </source>
</evidence>